<name>A0A553NBT3_TIGCA</name>
<dbReference type="STRING" id="6832.A0A553NBT3"/>
<dbReference type="InterPro" id="IPR057326">
    <property type="entry name" value="KR_dom"/>
</dbReference>
<dbReference type="SMART" id="SM00822">
    <property type="entry name" value="PKS_KR"/>
    <property type="match status" value="1"/>
</dbReference>
<dbReference type="Pfam" id="PF00106">
    <property type="entry name" value="adh_short"/>
    <property type="match status" value="1"/>
</dbReference>
<dbReference type="InterPro" id="IPR036291">
    <property type="entry name" value="NAD(P)-bd_dom_sf"/>
</dbReference>
<evidence type="ECO:0000313" key="3">
    <source>
        <dbReference type="EMBL" id="TRY62819.1"/>
    </source>
</evidence>
<dbReference type="AlphaFoldDB" id="A0A553NBT3"/>
<keyword evidence="4" id="KW-1185">Reference proteome</keyword>
<comment type="similarity">
    <text evidence="1">Belongs to the short-chain dehydrogenases/reductases (SDR) family.</text>
</comment>
<evidence type="ECO:0000259" key="2">
    <source>
        <dbReference type="SMART" id="SM00822"/>
    </source>
</evidence>
<dbReference type="FunFam" id="3.40.50.720:FF:000084">
    <property type="entry name" value="Short-chain dehydrogenase reductase"/>
    <property type="match status" value="2"/>
</dbReference>
<evidence type="ECO:0000256" key="1">
    <source>
        <dbReference type="RuleBase" id="RU000363"/>
    </source>
</evidence>
<proteinExistence type="inferred from homology"/>
<dbReference type="Gene3D" id="3.40.50.720">
    <property type="entry name" value="NAD(P)-binding Rossmann-like Domain"/>
    <property type="match status" value="2"/>
</dbReference>
<dbReference type="SUPFAM" id="SSF51735">
    <property type="entry name" value="NAD(P)-binding Rossmann-fold domains"/>
    <property type="match status" value="2"/>
</dbReference>
<reference evidence="3 4" key="1">
    <citation type="journal article" date="2018" name="Nat. Ecol. Evol.">
        <title>Genomic signatures of mitonuclear coevolution across populations of Tigriopus californicus.</title>
        <authorList>
            <person name="Barreto F.S."/>
            <person name="Watson E.T."/>
            <person name="Lima T.G."/>
            <person name="Willett C.S."/>
            <person name="Edmands S."/>
            <person name="Li W."/>
            <person name="Burton R.S."/>
        </authorList>
    </citation>
    <scope>NUCLEOTIDE SEQUENCE [LARGE SCALE GENOMIC DNA]</scope>
    <source>
        <strain evidence="3 4">San Diego</strain>
    </source>
</reference>
<dbReference type="PRINTS" id="PR00080">
    <property type="entry name" value="SDRFAMILY"/>
</dbReference>
<gene>
    <name evidence="3" type="ORF">TCAL_13106</name>
</gene>
<feature type="non-terminal residue" evidence="3">
    <location>
        <position position="451"/>
    </location>
</feature>
<sequence length="451" mass="47305">MATACFKGKVILITGASSGIGAGTAKHFAALGAKLALIARNEAKLNEIAADCRAAGAEDVFVSPHDLGIAEECVKAVENTVSHFGGLDVLVNNAGIMHTQTLATLSADDFDEAMRVNVLSAVKMIQAASQHLESSPLKNVVNVSSIAGLRAYPGAIAYKMSKAAMDQLTRCSALELAPKGTVGSRLATRLTWSYIWISGIRVNSVNPGVIDTELFEKSGMNSKGVKAYFERSKKTHPLGRVGRVEEVASCIAFLASDGASFVTGQTLAIDGGRSVQCPRLDVFVNSAGILVNGDTATGSLEDYDRCMNINTRSAFILSQAVIPHLIKTKGNMVHISSVCGLRAFPGVLAYSMSKAAVDQLVRTCALELAAQGVRVNAVNPGVIVTEIHKNAGMNDVAYAAFLEKGKRTHALGRVGTVEEVAHAVAFLASNESAFITGATLPIDGGRNIMSV</sequence>
<dbReference type="InterPro" id="IPR002347">
    <property type="entry name" value="SDR_fam"/>
</dbReference>
<dbReference type="OMA" id="SHAYGAY"/>
<organism evidence="3 4">
    <name type="scientific">Tigriopus californicus</name>
    <name type="common">Marine copepod</name>
    <dbReference type="NCBI Taxonomy" id="6832"/>
    <lineage>
        <taxon>Eukaryota</taxon>
        <taxon>Metazoa</taxon>
        <taxon>Ecdysozoa</taxon>
        <taxon>Arthropoda</taxon>
        <taxon>Crustacea</taxon>
        <taxon>Multicrustacea</taxon>
        <taxon>Hexanauplia</taxon>
        <taxon>Copepoda</taxon>
        <taxon>Harpacticoida</taxon>
        <taxon>Harpacticidae</taxon>
        <taxon>Tigriopus</taxon>
    </lineage>
</organism>
<evidence type="ECO:0000313" key="4">
    <source>
        <dbReference type="Proteomes" id="UP000318571"/>
    </source>
</evidence>
<dbReference type="PANTHER" id="PTHR43975">
    <property type="entry name" value="ZGC:101858"/>
    <property type="match status" value="1"/>
</dbReference>
<feature type="domain" description="Ketoreductase" evidence="2">
    <location>
        <begin position="9"/>
        <end position="192"/>
    </location>
</feature>
<protein>
    <recommendedName>
        <fullName evidence="2">Ketoreductase domain-containing protein</fullName>
    </recommendedName>
</protein>
<dbReference type="Proteomes" id="UP000318571">
    <property type="component" value="Chromosome 10"/>
</dbReference>
<comment type="caution">
    <text evidence="3">The sequence shown here is derived from an EMBL/GenBank/DDBJ whole genome shotgun (WGS) entry which is preliminary data.</text>
</comment>
<accession>A0A553NBT3</accession>
<dbReference type="CDD" id="cd05233">
    <property type="entry name" value="SDR_c"/>
    <property type="match status" value="1"/>
</dbReference>
<dbReference type="Pfam" id="PF13561">
    <property type="entry name" value="adh_short_C2"/>
    <property type="match status" value="1"/>
</dbReference>
<dbReference type="EMBL" id="VCGU01000458">
    <property type="protein sequence ID" value="TRY62819.1"/>
    <property type="molecule type" value="Genomic_DNA"/>
</dbReference>
<dbReference type="PRINTS" id="PR00081">
    <property type="entry name" value="GDHRDH"/>
</dbReference>
<dbReference type="PANTHER" id="PTHR43975:SF2">
    <property type="entry name" value="EG:BACR7A4.14 PROTEIN-RELATED"/>
    <property type="match status" value="1"/>
</dbReference>